<reference evidence="12 13" key="1">
    <citation type="submission" date="2018-10" db="EMBL/GenBank/DDBJ databases">
        <title>Genomic Encyclopedia of Type Strains, Phase IV (KMG-IV): sequencing the most valuable type-strain genomes for metagenomic binning, comparative biology and taxonomic classification.</title>
        <authorList>
            <person name="Goeker M."/>
        </authorList>
    </citation>
    <scope>NUCLEOTIDE SEQUENCE [LARGE SCALE GENOMIC DNA]</scope>
    <source>
        <strain evidence="12 13">DSM 25080</strain>
    </source>
</reference>
<evidence type="ECO:0000259" key="11">
    <source>
        <dbReference type="PROSITE" id="PS51782"/>
    </source>
</evidence>
<dbReference type="SMART" id="SM00646">
    <property type="entry name" value="Ami_3"/>
    <property type="match status" value="1"/>
</dbReference>
<evidence type="ECO:0000256" key="5">
    <source>
        <dbReference type="ARBA" id="ARBA00022729"/>
    </source>
</evidence>
<evidence type="ECO:0000256" key="1">
    <source>
        <dbReference type="ARBA" id="ARBA00001561"/>
    </source>
</evidence>
<dbReference type="SUPFAM" id="SSF53187">
    <property type="entry name" value="Zn-dependent exopeptidases"/>
    <property type="match status" value="1"/>
</dbReference>
<dbReference type="AlphaFoldDB" id="A0A3M0ADR2"/>
<keyword evidence="7" id="KW-0378">Hydrolase</keyword>
<dbReference type="Gene3D" id="2.60.40.3500">
    <property type="match status" value="1"/>
</dbReference>
<feature type="domain" description="LysM" evidence="11">
    <location>
        <begin position="391"/>
        <end position="434"/>
    </location>
</feature>
<sequence length="437" mass="46915">MGCAMMMLRNAFIAVLLLMLSTATVANAVQGIRTYHAPDNTRIVFDMNEAVAYSSFALDSPSRFVIDIERGDLLSHVALPSFEASSSVDGIRYSTSDEKLRIVIDLNRSVGVKTLTLGATADAGPRLVVDIPELDAPSSVITVDTSANRNIRVVVDPGHGGEDPGASGPGGLREKNVVLDIAKRLVDKLNATAGYEAYLTRDSDYYIPLRGRNDIARQRQADLFISIHADAFTNPQANGASVFALSESGATSEMARFLAETENQSDLVGGVNLVDMEDQVLAGVLLDLSMTGTLSHSLEVGSEVLEEIGGIARLHKRSVEQAGFVVLKNPDIASILVETGFISNPGEARKLATRDYRSKMAQRIFNGVDAYFRALPPAGTLLAAYKNGLIRQHTVARGDSLGLIAQRNRVTVQAIRAANNLTSDVIHIGQTLIIPNE</sequence>
<comment type="similarity">
    <text evidence="3">Belongs to the N-acetylmuramoyl-L-alanine amidase 3 family.</text>
</comment>
<dbReference type="FunFam" id="3.40.630.40:FF:000001">
    <property type="entry name" value="N-acetylmuramoyl-L-alanine amidase"/>
    <property type="match status" value="1"/>
</dbReference>
<dbReference type="EC" id="3.5.1.28" evidence="4"/>
<dbReference type="SMART" id="SM00257">
    <property type="entry name" value="LysM"/>
    <property type="match status" value="1"/>
</dbReference>
<dbReference type="CDD" id="cd00118">
    <property type="entry name" value="LysM"/>
    <property type="match status" value="1"/>
</dbReference>
<keyword evidence="6" id="KW-0574">Periplasm</keyword>
<gene>
    <name evidence="12" type="ORF">DFR27_0212</name>
</gene>
<name>A0A3M0ADR2_9GAMM</name>
<dbReference type="EMBL" id="REFJ01000001">
    <property type="protein sequence ID" value="RMA82264.1"/>
    <property type="molecule type" value="Genomic_DNA"/>
</dbReference>
<evidence type="ECO:0000256" key="8">
    <source>
        <dbReference type="ARBA" id="ARBA00023316"/>
    </source>
</evidence>
<dbReference type="GO" id="GO:0071555">
    <property type="term" value="P:cell wall organization"/>
    <property type="evidence" value="ECO:0007669"/>
    <property type="project" value="UniProtKB-KW"/>
</dbReference>
<accession>A0A3M0ADR2</accession>
<dbReference type="InterPro" id="IPR018392">
    <property type="entry name" value="LysM"/>
</dbReference>
<protein>
    <recommendedName>
        <fullName evidence="9">N-acetylmuramoyl-L-alanine amidase AmiC</fullName>
        <ecNumber evidence="4">3.5.1.28</ecNumber>
    </recommendedName>
</protein>
<dbReference type="GO" id="GO:0008745">
    <property type="term" value="F:N-acetylmuramoyl-L-alanine amidase activity"/>
    <property type="evidence" value="ECO:0007669"/>
    <property type="project" value="UniProtKB-EC"/>
</dbReference>
<evidence type="ECO:0000313" key="13">
    <source>
        <dbReference type="Proteomes" id="UP000267187"/>
    </source>
</evidence>
<dbReference type="PANTHER" id="PTHR30404:SF0">
    <property type="entry name" value="N-ACETYLMURAMOYL-L-ALANINE AMIDASE AMIC"/>
    <property type="match status" value="1"/>
</dbReference>
<dbReference type="Pfam" id="PF11741">
    <property type="entry name" value="AMIN"/>
    <property type="match status" value="1"/>
</dbReference>
<dbReference type="InterPro" id="IPR050695">
    <property type="entry name" value="N-acetylmuramoyl_amidase_3"/>
</dbReference>
<keyword evidence="5 10" id="KW-0732">Signal</keyword>
<evidence type="ECO:0000256" key="2">
    <source>
        <dbReference type="ARBA" id="ARBA00004418"/>
    </source>
</evidence>
<comment type="subcellular location">
    <subcellularLocation>
        <location evidence="2">Periplasm</location>
    </subcellularLocation>
</comment>
<proteinExistence type="inferred from homology"/>
<dbReference type="CDD" id="cd02696">
    <property type="entry name" value="MurNAc-LAA"/>
    <property type="match status" value="1"/>
</dbReference>
<evidence type="ECO:0000256" key="4">
    <source>
        <dbReference type="ARBA" id="ARBA00011901"/>
    </source>
</evidence>
<evidence type="ECO:0000256" key="7">
    <source>
        <dbReference type="ARBA" id="ARBA00022801"/>
    </source>
</evidence>
<dbReference type="Gene3D" id="3.40.630.40">
    <property type="entry name" value="Zn-dependent exopeptidases"/>
    <property type="match status" value="1"/>
</dbReference>
<feature type="chain" id="PRO_5018229938" description="N-acetylmuramoyl-L-alanine amidase AmiC" evidence="10">
    <location>
        <begin position="29"/>
        <end position="437"/>
    </location>
</feature>
<dbReference type="InterPro" id="IPR021731">
    <property type="entry name" value="AMIN_dom"/>
</dbReference>
<dbReference type="Pfam" id="PF01476">
    <property type="entry name" value="LysM"/>
    <property type="match status" value="1"/>
</dbReference>
<dbReference type="Pfam" id="PF01520">
    <property type="entry name" value="Amidase_3"/>
    <property type="match status" value="1"/>
</dbReference>
<dbReference type="InterPro" id="IPR002508">
    <property type="entry name" value="MurNAc-LAA_cat"/>
</dbReference>
<dbReference type="GO" id="GO:0030288">
    <property type="term" value="C:outer membrane-bounded periplasmic space"/>
    <property type="evidence" value="ECO:0007669"/>
    <property type="project" value="TreeGrafter"/>
</dbReference>
<dbReference type="InterPro" id="IPR036779">
    <property type="entry name" value="LysM_dom_sf"/>
</dbReference>
<evidence type="ECO:0000256" key="9">
    <source>
        <dbReference type="ARBA" id="ARBA00074581"/>
    </source>
</evidence>
<organism evidence="12 13">
    <name type="scientific">Umboniibacter marinipuniceus</name>
    <dbReference type="NCBI Taxonomy" id="569599"/>
    <lineage>
        <taxon>Bacteria</taxon>
        <taxon>Pseudomonadati</taxon>
        <taxon>Pseudomonadota</taxon>
        <taxon>Gammaproteobacteria</taxon>
        <taxon>Cellvibrionales</taxon>
        <taxon>Cellvibrionaceae</taxon>
        <taxon>Umboniibacter</taxon>
    </lineage>
</organism>
<dbReference type="Gene3D" id="3.10.350.10">
    <property type="entry name" value="LysM domain"/>
    <property type="match status" value="1"/>
</dbReference>
<dbReference type="PANTHER" id="PTHR30404">
    <property type="entry name" value="N-ACETYLMURAMOYL-L-ALANINE AMIDASE"/>
    <property type="match status" value="1"/>
</dbReference>
<evidence type="ECO:0000256" key="6">
    <source>
        <dbReference type="ARBA" id="ARBA00022764"/>
    </source>
</evidence>
<evidence type="ECO:0000313" key="12">
    <source>
        <dbReference type="EMBL" id="RMA82264.1"/>
    </source>
</evidence>
<keyword evidence="8" id="KW-0961">Cell wall biogenesis/degradation</keyword>
<keyword evidence="13" id="KW-1185">Reference proteome</keyword>
<evidence type="ECO:0000256" key="3">
    <source>
        <dbReference type="ARBA" id="ARBA00010860"/>
    </source>
</evidence>
<feature type="signal peptide" evidence="10">
    <location>
        <begin position="1"/>
        <end position="28"/>
    </location>
</feature>
<evidence type="ECO:0000256" key="10">
    <source>
        <dbReference type="SAM" id="SignalP"/>
    </source>
</evidence>
<dbReference type="GO" id="GO:0009253">
    <property type="term" value="P:peptidoglycan catabolic process"/>
    <property type="evidence" value="ECO:0007669"/>
    <property type="project" value="InterPro"/>
</dbReference>
<dbReference type="SUPFAM" id="SSF54106">
    <property type="entry name" value="LysM domain"/>
    <property type="match status" value="1"/>
</dbReference>
<comment type="catalytic activity">
    <reaction evidence="1">
        <text>Hydrolyzes the link between N-acetylmuramoyl residues and L-amino acid residues in certain cell-wall glycopeptides.</text>
        <dbReference type="EC" id="3.5.1.28"/>
    </reaction>
</comment>
<comment type="caution">
    <text evidence="12">The sequence shown here is derived from an EMBL/GenBank/DDBJ whole genome shotgun (WGS) entry which is preliminary data.</text>
</comment>
<dbReference type="Proteomes" id="UP000267187">
    <property type="component" value="Unassembled WGS sequence"/>
</dbReference>
<dbReference type="PROSITE" id="PS51782">
    <property type="entry name" value="LYSM"/>
    <property type="match status" value="1"/>
</dbReference>